<keyword evidence="1" id="KW-0378">Hydrolase</keyword>
<dbReference type="AlphaFoldDB" id="A0A450WX99"/>
<dbReference type="CDD" id="cd05483">
    <property type="entry name" value="retropepsin_like_bacteria"/>
    <property type="match status" value="1"/>
</dbReference>
<protein>
    <submittedName>
        <fullName evidence="1">Clan AA aspartic protease, AF_0612 family</fullName>
    </submittedName>
</protein>
<dbReference type="Pfam" id="PF13975">
    <property type="entry name" value="gag-asp_proteas"/>
    <property type="match status" value="1"/>
</dbReference>
<dbReference type="EMBL" id="CAADFK010000269">
    <property type="protein sequence ID" value="VFK21662.1"/>
    <property type="molecule type" value="Genomic_DNA"/>
</dbReference>
<reference evidence="1" key="1">
    <citation type="submission" date="2019-02" db="EMBL/GenBank/DDBJ databases">
        <authorList>
            <person name="Gruber-Vodicka R. H."/>
            <person name="Seah K. B. B."/>
        </authorList>
    </citation>
    <scope>NUCLEOTIDE SEQUENCE</scope>
    <source>
        <strain evidence="1">BECK_S313</strain>
    </source>
</reference>
<dbReference type="SUPFAM" id="SSF50630">
    <property type="entry name" value="Acid proteases"/>
    <property type="match status" value="1"/>
</dbReference>
<dbReference type="PROSITE" id="PS00141">
    <property type="entry name" value="ASP_PROTEASE"/>
    <property type="match status" value="1"/>
</dbReference>
<sequence length="130" mass="14322">MGLIYAKVRVTNLFRGNSVEIHALVDTGATFLCVTHEIAAQLGFDITEVGQQIVTLANGYQKGRQKKIPKIAPIEIAFENRTYVTEAVVLGDEPLLGVLPMEAMDLVADPRQRKLLVNPRHPDYPVALAK</sequence>
<gene>
    <name evidence="1" type="ORF">BECKLPF1236B_GA0070989_12694</name>
</gene>
<proteinExistence type="predicted"/>
<dbReference type="GO" id="GO:0004190">
    <property type="term" value="F:aspartic-type endopeptidase activity"/>
    <property type="evidence" value="ECO:0007669"/>
    <property type="project" value="InterPro"/>
</dbReference>
<dbReference type="InterPro" id="IPR001969">
    <property type="entry name" value="Aspartic_peptidase_AS"/>
</dbReference>
<accession>A0A450WX99</accession>
<organism evidence="1">
    <name type="scientific">Candidatus Kentrum sp. LPFa</name>
    <dbReference type="NCBI Taxonomy" id="2126335"/>
    <lineage>
        <taxon>Bacteria</taxon>
        <taxon>Pseudomonadati</taxon>
        <taxon>Pseudomonadota</taxon>
        <taxon>Gammaproteobacteria</taxon>
        <taxon>Candidatus Kentrum</taxon>
    </lineage>
</organism>
<dbReference type="Gene3D" id="2.40.70.10">
    <property type="entry name" value="Acid Proteases"/>
    <property type="match status" value="1"/>
</dbReference>
<dbReference type="InterPro" id="IPR021109">
    <property type="entry name" value="Peptidase_aspartic_dom_sf"/>
</dbReference>
<name>A0A450WX99_9GAMM</name>
<evidence type="ECO:0000313" key="1">
    <source>
        <dbReference type="EMBL" id="VFK21662.1"/>
    </source>
</evidence>
<keyword evidence="1" id="KW-0645">Protease</keyword>
<dbReference type="InterPro" id="IPR034122">
    <property type="entry name" value="Retropepsin-like_bacterial"/>
</dbReference>
<dbReference type="GO" id="GO:0006508">
    <property type="term" value="P:proteolysis"/>
    <property type="evidence" value="ECO:0007669"/>
    <property type="project" value="UniProtKB-KW"/>
</dbReference>